<feature type="compositionally biased region" description="Polar residues" evidence="3">
    <location>
        <begin position="937"/>
        <end position="952"/>
    </location>
</feature>
<gene>
    <name evidence="5" type="ORF">SEPMUDRAFT_151139</name>
</gene>
<dbReference type="SUPFAM" id="SSF53098">
    <property type="entry name" value="Ribonuclease H-like"/>
    <property type="match status" value="1"/>
</dbReference>
<dbReference type="InterPro" id="IPR012337">
    <property type="entry name" value="RNaseH-like_sf"/>
</dbReference>
<dbReference type="GO" id="GO:0006139">
    <property type="term" value="P:nucleobase-containing compound metabolic process"/>
    <property type="evidence" value="ECO:0007669"/>
    <property type="project" value="InterPro"/>
</dbReference>
<evidence type="ECO:0000256" key="3">
    <source>
        <dbReference type="SAM" id="MobiDB-lite"/>
    </source>
</evidence>
<feature type="region of interest" description="Disordered" evidence="3">
    <location>
        <begin position="989"/>
        <end position="1021"/>
    </location>
</feature>
<feature type="compositionally biased region" description="Polar residues" evidence="3">
    <location>
        <begin position="101"/>
        <end position="115"/>
    </location>
</feature>
<keyword evidence="6" id="KW-1185">Reference proteome</keyword>
<feature type="region of interest" description="Disordered" evidence="3">
    <location>
        <begin position="230"/>
        <end position="253"/>
    </location>
</feature>
<sequence>MLSNTPIFADVAFRLRSGHVSAGEMASMASGLESATTAIISSPRLPSTRPLSHRWDRSRGLVLERASRRIRTDRTWKQGNGMYALPASKRSYATRELGRPSGSQRTTATGTTSYVDNPHRVPGFTGASPQQIEQLARKVKKLEGEASQRQYEFDKLKDSIKSKDVILEQREFVLQDSLQQLDQARRAHKKELEKLLAAHWKESEKLRVAHQKESEQLRAAYQKESEQLRAAYQKESEQRQTEQQKEVETLQQSLRQEQEAGRLELQTAIEKHAQELQEMRDSAQAEQDRVLQLSASGLDENAPILQVVRSEVEDEARQRFDKQLYEIEHRHKLALSHEKAVRAELEKWKDRAEKDNQLRAGRESTVLTHLKDQVDALRREKNAAVVDSNTERLRNERLRKTVAESQKLIEGRKARTEESRRDYFGYRELFHSMGDQIYETLGGATSIEEDLEREALLWRKSAQVFQKNRELLLFRQNSTYDTLQRTINEFLEGRAIAAQAAASNVRQRSGKLLEARKSLNLQGHASRMVTNYLHFEAEPTHARAVSVVHYMSLVLPFKQRLEYCHGQITDVAARIQKLQDMSSEVSTELERKLTMLKARRELLGEFLKYAEAFRVREAMAALLNGSAEDRITFVRTRAVHDRFRTLTNVIARNESDHSLEAIGRQLSRARGLITQQENFVRSRLIAQQDLGQLDQTLVEEADSEIRRRLKIHNHEADVALDVIVRQRRSLAKNMRERKMKLRKVATTVGRSSSTVNDLAVTDLAKNMRERKMKLRKVATTVGRSSSTVDDLAVTDLPLATENPGLARANRVVRRRHTRKSRVHIRLALHVRPPEKLSALDAENISASAGAGRLNFTPTPPMQSSHFPSPHSLSKSQEQVSRWSTLGNALRTQSDTNSGHVAVLKPSGRKDAAESAESQSVAMTTSVDQSAHKEDAQTSKTLTRQSSTATSTPPAKAHASPLGPQEHAMSHAGIFSRDHLVDSDAVSIPSSLSSYVPSDNDSAEADVAPGSPAAEDASAVTPEPHTILDYQIPQKAYREAVMASTSSNAAFWTHQLYKSSEGKSPIVYYCKNLDTAERQCKLFLKEPVLGFDLEWEMNSTLGKSPIKKCVSLIQLASEDKICLIHVACFAGETAEQLLPPSLKTILEDVRVVKAGVHINNDAQRMRRCFDVDMKGIFELSHMYRLVKTPDAVSFKLVKLAEQVQDTLLLPLKKDDVRVSAWSKSLNAQQCAYAAADAYAGFRLFHQLDNLRKDLRPTPPRPAFFETYQPIILGDGTIIERATTRPKKAVKKSAAVLGDAHESDDEYHDALEELPNTYELGAAALQDGKVDIDEADPESVAALREVMEKTYLRGSPSSVDSQTSIDAGSNTTVNAIPTQAMPKSESKPSKPASHVLVASPETMLADMWIDSLASRNPKVGAASLRAYHLWHHQNHSLDAVAGLCRQPPLALTSVASYIMTAIKEEDMPYDKDRLKEAFVHLPKSVWHVYGKWVKELGLDQ</sequence>
<keyword evidence="1" id="KW-0540">Nuclease</keyword>
<dbReference type="InterPro" id="IPR036397">
    <property type="entry name" value="RNaseH_sf"/>
</dbReference>
<evidence type="ECO:0000313" key="5">
    <source>
        <dbReference type="EMBL" id="EMF10091.1"/>
    </source>
</evidence>
<evidence type="ECO:0000256" key="1">
    <source>
        <dbReference type="ARBA" id="ARBA00022722"/>
    </source>
</evidence>
<dbReference type="InterPro" id="IPR002562">
    <property type="entry name" value="3'-5'_exonuclease_dom"/>
</dbReference>
<dbReference type="GO" id="GO:0008408">
    <property type="term" value="F:3'-5' exonuclease activity"/>
    <property type="evidence" value="ECO:0007669"/>
    <property type="project" value="InterPro"/>
</dbReference>
<evidence type="ECO:0000259" key="4">
    <source>
        <dbReference type="SMART" id="SM00474"/>
    </source>
</evidence>
<feature type="domain" description="3'-5' exonuclease" evidence="4">
    <location>
        <begin position="1066"/>
        <end position="1251"/>
    </location>
</feature>
<dbReference type="GO" id="GO:0005737">
    <property type="term" value="C:cytoplasm"/>
    <property type="evidence" value="ECO:0007669"/>
    <property type="project" value="TreeGrafter"/>
</dbReference>
<feature type="compositionally biased region" description="Basic and acidic residues" evidence="3">
    <location>
        <begin position="230"/>
        <end position="248"/>
    </location>
</feature>
<feature type="region of interest" description="Disordered" evidence="3">
    <location>
        <begin position="95"/>
        <end position="126"/>
    </location>
</feature>
<organism evidence="5 6">
    <name type="scientific">Sphaerulina musiva (strain SO2202)</name>
    <name type="common">Poplar stem canker fungus</name>
    <name type="synonym">Septoria musiva</name>
    <dbReference type="NCBI Taxonomy" id="692275"/>
    <lineage>
        <taxon>Eukaryota</taxon>
        <taxon>Fungi</taxon>
        <taxon>Dikarya</taxon>
        <taxon>Ascomycota</taxon>
        <taxon>Pezizomycotina</taxon>
        <taxon>Dothideomycetes</taxon>
        <taxon>Dothideomycetidae</taxon>
        <taxon>Mycosphaerellales</taxon>
        <taxon>Mycosphaerellaceae</taxon>
        <taxon>Sphaerulina</taxon>
    </lineage>
</organism>
<protein>
    <recommendedName>
        <fullName evidence="4">3'-5' exonuclease domain-containing protein</fullName>
    </recommendedName>
</protein>
<feature type="compositionally biased region" description="Polar residues" evidence="3">
    <location>
        <begin position="861"/>
        <end position="898"/>
    </location>
</feature>
<feature type="compositionally biased region" description="Polar residues" evidence="3">
    <location>
        <begin position="915"/>
        <end position="928"/>
    </location>
</feature>
<dbReference type="PANTHER" id="PTHR13620">
    <property type="entry name" value="3-5 EXONUCLEASE"/>
    <property type="match status" value="1"/>
</dbReference>
<dbReference type="Pfam" id="PF01612">
    <property type="entry name" value="DNA_pol_A_exo1"/>
    <property type="match status" value="1"/>
</dbReference>
<dbReference type="PANTHER" id="PTHR13620:SF104">
    <property type="entry name" value="EXONUCLEASE 3'-5' DOMAIN-CONTAINING PROTEIN 2"/>
    <property type="match status" value="1"/>
</dbReference>
<dbReference type="EMBL" id="KB456268">
    <property type="protein sequence ID" value="EMF10091.1"/>
    <property type="molecule type" value="Genomic_DNA"/>
</dbReference>
<evidence type="ECO:0000313" key="6">
    <source>
        <dbReference type="Proteomes" id="UP000016931"/>
    </source>
</evidence>
<dbReference type="HOGENOM" id="CLU_248815_0_0_1"/>
<dbReference type="STRING" id="692275.M3AVK2"/>
<dbReference type="Gene3D" id="3.30.420.10">
    <property type="entry name" value="Ribonuclease H-like superfamily/Ribonuclease H"/>
    <property type="match status" value="1"/>
</dbReference>
<keyword evidence="2" id="KW-0378">Hydrolase</keyword>
<feature type="compositionally biased region" description="Low complexity" evidence="3">
    <location>
        <begin position="989"/>
        <end position="999"/>
    </location>
</feature>
<dbReference type="CDD" id="cd06141">
    <property type="entry name" value="WRN_exo"/>
    <property type="match status" value="1"/>
</dbReference>
<reference evidence="5 6" key="1">
    <citation type="journal article" date="2012" name="PLoS Pathog.">
        <title>Diverse lifestyles and strategies of plant pathogenesis encoded in the genomes of eighteen Dothideomycetes fungi.</title>
        <authorList>
            <person name="Ohm R.A."/>
            <person name="Feau N."/>
            <person name="Henrissat B."/>
            <person name="Schoch C.L."/>
            <person name="Horwitz B.A."/>
            <person name="Barry K.W."/>
            <person name="Condon B.J."/>
            <person name="Copeland A.C."/>
            <person name="Dhillon B."/>
            <person name="Glaser F."/>
            <person name="Hesse C.N."/>
            <person name="Kosti I."/>
            <person name="LaButti K."/>
            <person name="Lindquist E.A."/>
            <person name="Lucas S."/>
            <person name="Salamov A.A."/>
            <person name="Bradshaw R.E."/>
            <person name="Ciuffetti L."/>
            <person name="Hamelin R.C."/>
            <person name="Kema G.H.J."/>
            <person name="Lawrence C."/>
            <person name="Scott J.A."/>
            <person name="Spatafora J.W."/>
            <person name="Turgeon B.G."/>
            <person name="de Wit P.J.G.M."/>
            <person name="Zhong S."/>
            <person name="Goodwin S.B."/>
            <person name="Grigoriev I.V."/>
        </authorList>
    </citation>
    <scope>NUCLEOTIDE SEQUENCE [LARGE SCALE GENOMIC DNA]</scope>
    <source>
        <strain evidence="5 6">SO2202</strain>
    </source>
</reference>
<accession>M3AVK2</accession>
<proteinExistence type="predicted"/>
<dbReference type="GO" id="GO:0003676">
    <property type="term" value="F:nucleic acid binding"/>
    <property type="evidence" value="ECO:0007669"/>
    <property type="project" value="InterPro"/>
</dbReference>
<dbReference type="Proteomes" id="UP000016931">
    <property type="component" value="Unassembled WGS sequence"/>
</dbReference>
<dbReference type="SMART" id="SM00474">
    <property type="entry name" value="35EXOc"/>
    <property type="match status" value="1"/>
</dbReference>
<dbReference type="GeneID" id="27903761"/>
<feature type="region of interest" description="Disordered" evidence="3">
    <location>
        <begin position="850"/>
        <end position="966"/>
    </location>
</feature>
<dbReference type="InterPro" id="IPR051132">
    <property type="entry name" value="3-5_Exonuclease_domain"/>
</dbReference>
<dbReference type="eggNOG" id="KOG4373">
    <property type="taxonomic scope" value="Eukaryota"/>
</dbReference>
<dbReference type="OrthoDB" id="1920326at2759"/>
<dbReference type="OMA" id="EMIRSTH"/>
<dbReference type="RefSeq" id="XP_016758212.1">
    <property type="nucleotide sequence ID" value="XM_016906624.1"/>
</dbReference>
<name>M3AVK2_SPHMS</name>
<evidence type="ECO:0000256" key="2">
    <source>
        <dbReference type="ARBA" id="ARBA00022801"/>
    </source>
</evidence>
<dbReference type="GO" id="GO:0005634">
    <property type="term" value="C:nucleus"/>
    <property type="evidence" value="ECO:0007669"/>
    <property type="project" value="TreeGrafter"/>
</dbReference>